<evidence type="ECO:0000313" key="1">
    <source>
        <dbReference type="EMBL" id="MTI25970.1"/>
    </source>
</evidence>
<dbReference type="Proteomes" id="UP000798808">
    <property type="component" value="Unassembled WGS sequence"/>
</dbReference>
<sequence length="311" mass="36764">MKKLFILGMVLISANTYAQKKKKQQDIEAIKSMCGCYEVTFNFAETFASDKDYEFHNNYRTGGLEWVTAAEESNDKIVLQHLLIVGDTMIIKHWRQDWLYENTELYAYYKDKTWKPVTLPKEQVKGQWTQKVYQVDDEPRYEGSATWIHADGRHYWENTTDAPLPRREHTKRSDYNVMKRRNRHELTTEGWVHEQDNDKVIREGGKDVVLAQEKGLNTYKKVDDSQCLVAKQWWDKNAQYWADVRAVWDELFNTRKELSFKSKVDDKLLFQHLFALGDELSGDEYNSEKARQLIRKAIQPYLISDIELASK</sequence>
<keyword evidence="2" id="KW-1185">Reference proteome</keyword>
<accession>A0ABW9RSC4</accession>
<reference evidence="1 2" key="1">
    <citation type="submission" date="2019-02" db="EMBL/GenBank/DDBJ databases">
        <authorList>
            <person name="Goldberg S.R."/>
            <person name="Haltli B.A."/>
            <person name="Correa H."/>
            <person name="Russell K.G."/>
        </authorList>
    </citation>
    <scope>NUCLEOTIDE SEQUENCE [LARGE SCALE GENOMIC DNA]</scope>
    <source>
        <strain evidence="1 2">JCM 16186</strain>
    </source>
</reference>
<dbReference type="InterPro" id="IPR046715">
    <property type="entry name" value="DUF6607"/>
</dbReference>
<organism evidence="1 2">
    <name type="scientific">Fulvivirga kasyanovii</name>
    <dbReference type="NCBI Taxonomy" id="396812"/>
    <lineage>
        <taxon>Bacteria</taxon>
        <taxon>Pseudomonadati</taxon>
        <taxon>Bacteroidota</taxon>
        <taxon>Cytophagia</taxon>
        <taxon>Cytophagales</taxon>
        <taxon>Fulvivirgaceae</taxon>
        <taxon>Fulvivirga</taxon>
    </lineage>
</organism>
<dbReference type="RefSeq" id="WP_155172665.1">
    <property type="nucleotide sequence ID" value="NZ_BAAAFL010000002.1"/>
</dbReference>
<comment type="caution">
    <text evidence="1">The sequence shown here is derived from an EMBL/GenBank/DDBJ whole genome shotgun (WGS) entry which is preliminary data.</text>
</comment>
<gene>
    <name evidence="1" type="ORF">E1163_13520</name>
</gene>
<proteinExistence type="predicted"/>
<name>A0ABW9RSC4_9BACT</name>
<dbReference type="Pfam" id="PF20311">
    <property type="entry name" value="DUF6607"/>
    <property type="match status" value="1"/>
</dbReference>
<evidence type="ECO:0000313" key="2">
    <source>
        <dbReference type="Proteomes" id="UP000798808"/>
    </source>
</evidence>
<protein>
    <submittedName>
        <fullName evidence="1">Uncharacterized protein</fullName>
    </submittedName>
</protein>
<dbReference type="EMBL" id="SMLW01000554">
    <property type="protein sequence ID" value="MTI25970.1"/>
    <property type="molecule type" value="Genomic_DNA"/>
</dbReference>